<reference evidence="2" key="1">
    <citation type="submission" date="2012-04" db="EMBL/GenBank/DDBJ databases">
        <title>The Genome Sequence of Loa loa.</title>
        <authorList>
            <consortium name="The Broad Institute Genome Sequencing Platform"/>
            <consortium name="Broad Institute Genome Sequencing Center for Infectious Disease"/>
            <person name="Nutman T.B."/>
            <person name="Fink D.L."/>
            <person name="Russ C."/>
            <person name="Young S."/>
            <person name="Zeng Q."/>
            <person name="Gargeya S."/>
            <person name="Alvarado L."/>
            <person name="Berlin A."/>
            <person name="Chapman S.B."/>
            <person name="Chen Z."/>
            <person name="Freedman E."/>
            <person name="Gellesch M."/>
            <person name="Goldberg J."/>
            <person name="Griggs A."/>
            <person name="Gujja S."/>
            <person name="Heilman E.R."/>
            <person name="Heiman D."/>
            <person name="Howarth C."/>
            <person name="Mehta T."/>
            <person name="Neiman D."/>
            <person name="Pearson M."/>
            <person name="Roberts A."/>
            <person name="Saif S."/>
            <person name="Shea T."/>
            <person name="Shenoy N."/>
            <person name="Sisk P."/>
            <person name="Stolte C."/>
            <person name="Sykes S."/>
            <person name="White J."/>
            <person name="Yandava C."/>
            <person name="Haas B."/>
            <person name="Henn M.R."/>
            <person name="Nusbaum C."/>
            <person name="Birren B."/>
        </authorList>
    </citation>
    <scope>NUCLEOTIDE SEQUENCE [LARGE SCALE GENOMIC DNA]</scope>
</reference>
<keyword evidence="1" id="KW-0732">Signal</keyword>
<feature type="signal peptide" evidence="1">
    <location>
        <begin position="1"/>
        <end position="23"/>
    </location>
</feature>
<name>A0A1I7VP56_LOALO</name>
<protein>
    <submittedName>
        <fullName evidence="3">Uncharacterized protein</fullName>
    </submittedName>
</protein>
<dbReference type="OrthoDB" id="5807749at2759"/>
<evidence type="ECO:0000313" key="2">
    <source>
        <dbReference type="Proteomes" id="UP000095285"/>
    </source>
</evidence>
<organism evidence="2 3">
    <name type="scientific">Loa loa</name>
    <name type="common">Eye worm</name>
    <name type="synonym">Filaria loa</name>
    <dbReference type="NCBI Taxonomy" id="7209"/>
    <lineage>
        <taxon>Eukaryota</taxon>
        <taxon>Metazoa</taxon>
        <taxon>Ecdysozoa</taxon>
        <taxon>Nematoda</taxon>
        <taxon>Chromadorea</taxon>
        <taxon>Rhabditida</taxon>
        <taxon>Spirurina</taxon>
        <taxon>Spiruromorpha</taxon>
        <taxon>Filarioidea</taxon>
        <taxon>Onchocercidae</taxon>
        <taxon>Loa</taxon>
    </lineage>
</organism>
<dbReference type="Proteomes" id="UP000095285">
    <property type="component" value="Unassembled WGS sequence"/>
</dbReference>
<gene>
    <name evidence="3" type="primary">LOAG_01397</name>
</gene>
<evidence type="ECO:0000256" key="1">
    <source>
        <dbReference type="SAM" id="SignalP"/>
    </source>
</evidence>
<keyword evidence="2" id="KW-1185">Reference proteome</keyword>
<feature type="chain" id="PRO_5009310150" evidence="1">
    <location>
        <begin position="24"/>
        <end position="227"/>
    </location>
</feature>
<dbReference type="AlphaFoldDB" id="A0A1I7VP56"/>
<reference evidence="3" key="2">
    <citation type="submission" date="2016-11" db="UniProtKB">
        <authorList>
            <consortium name="WormBaseParasite"/>
        </authorList>
    </citation>
    <scope>IDENTIFICATION</scope>
</reference>
<proteinExistence type="predicted"/>
<sequence length="227" mass="26409">MLRFLNLIILLVILLEEIIPSHQLALFDGKLDIGQLKDDRLLHLYESIEQQGNVFYEHPSCQQNCTELNPDAVLQKCPVLQRGLTCGKYKVYHYRRHCLTATVYCRRNMTNINEVAVYVAVTGTDLNANKTGLFVLPYIDKKEISVPQIVVEKAYQGNGNMGELVCDSSGNWILYDTNYQYMVEHLFCLVVEARNLNYLLDLRRPEFDRITTLIPYRRRDPEFFNQP</sequence>
<accession>A0A1I7VP56</accession>
<evidence type="ECO:0000313" key="3">
    <source>
        <dbReference type="WBParaSite" id="EN70_4738"/>
    </source>
</evidence>
<dbReference type="WBParaSite" id="EN70_4738">
    <property type="protein sequence ID" value="EN70_4738"/>
    <property type="gene ID" value="EN70_4738"/>
</dbReference>